<sequence>MPDQPAAISTAHFDVERDAGEPPSKERKKLRGHIAGWMADEDKAGDPPALSS</sequence>
<dbReference type="Proteomes" id="UP001139648">
    <property type="component" value="Unassembled WGS sequence"/>
</dbReference>
<organism evidence="2 3">
    <name type="scientific">Nonomuraea thailandensis</name>
    <dbReference type="NCBI Taxonomy" id="1188745"/>
    <lineage>
        <taxon>Bacteria</taxon>
        <taxon>Bacillati</taxon>
        <taxon>Actinomycetota</taxon>
        <taxon>Actinomycetes</taxon>
        <taxon>Streptosporangiales</taxon>
        <taxon>Streptosporangiaceae</taxon>
        <taxon>Nonomuraea</taxon>
    </lineage>
</organism>
<feature type="region of interest" description="Disordered" evidence="1">
    <location>
        <begin position="1"/>
        <end position="52"/>
    </location>
</feature>
<feature type="compositionally biased region" description="Basic and acidic residues" evidence="1">
    <location>
        <begin position="13"/>
        <end position="25"/>
    </location>
</feature>
<dbReference type="EMBL" id="JAMZEB010000003">
    <property type="protein sequence ID" value="MCP2365724.1"/>
    <property type="molecule type" value="Genomic_DNA"/>
</dbReference>
<protein>
    <submittedName>
        <fullName evidence="2">Uncharacterized protein</fullName>
    </submittedName>
</protein>
<dbReference type="AlphaFoldDB" id="A0A9X2KAK8"/>
<dbReference type="RefSeq" id="WP_253760189.1">
    <property type="nucleotide sequence ID" value="NZ_BAABKA010000113.1"/>
</dbReference>
<accession>A0A9X2KAK8</accession>
<comment type="caution">
    <text evidence="2">The sequence shown here is derived from an EMBL/GenBank/DDBJ whole genome shotgun (WGS) entry which is preliminary data.</text>
</comment>
<gene>
    <name evidence="2" type="ORF">HD597_012828</name>
</gene>
<reference evidence="2" key="1">
    <citation type="submission" date="2022-06" db="EMBL/GenBank/DDBJ databases">
        <title>Sequencing the genomes of 1000 actinobacteria strains.</title>
        <authorList>
            <person name="Klenk H.-P."/>
        </authorList>
    </citation>
    <scope>NUCLEOTIDE SEQUENCE</scope>
    <source>
        <strain evidence="2">DSM 46694</strain>
    </source>
</reference>
<name>A0A9X2KAK8_9ACTN</name>
<proteinExistence type="predicted"/>
<evidence type="ECO:0000313" key="3">
    <source>
        <dbReference type="Proteomes" id="UP001139648"/>
    </source>
</evidence>
<evidence type="ECO:0000256" key="1">
    <source>
        <dbReference type="SAM" id="MobiDB-lite"/>
    </source>
</evidence>
<evidence type="ECO:0000313" key="2">
    <source>
        <dbReference type="EMBL" id="MCP2365724.1"/>
    </source>
</evidence>
<keyword evidence="3" id="KW-1185">Reference proteome</keyword>